<keyword evidence="2" id="KW-1185">Reference proteome</keyword>
<name>A0ABN9MHI7_9NEOB</name>
<dbReference type="Proteomes" id="UP001176940">
    <property type="component" value="Unassembled WGS sequence"/>
</dbReference>
<sequence length="148" mass="15946">MDNDDSRIRGTLCPSLIGRGNLYDIIVAMANHYDIYVDTVPVAESETVTDRIAAAVTSPLMTTRPGPSGPAAALKSNNFLWVLKQTLKQPELEPCKVKQGKEAVQDTANQCVEEGQKIAQEAVDKGCQAAKDAGEKAVDQLKSGIKFK</sequence>
<proteinExistence type="predicted"/>
<organism evidence="1 2">
    <name type="scientific">Ranitomeya imitator</name>
    <name type="common">mimic poison frog</name>
    <dbReference type="NCBI Taxonomy" id="111125"/>
    <lineage>
        <taxon>Eukaryota</taxon>
        <taxon>Metazoa</taxon>
        <taxon>Chordata</taxon>
        <taxon>Craniata</taxon>
        <taxon>Vertebrata</taxon>
        <taxon>Euteleostomi</taxon>
        <taxon>Amphibia</taxon>
        <taxon>Batrachia</taxon>
        <taxon>Anura</taxon>
        <taxon>Neobatrachia</taxon>
        <taxon>Hyloidea</taxon>
        <taxon>Dendrobatidae</taxon>
        <taxon>Dendrobatinae</taxon>
        <taxon>Ranitomeya</taxon>
    </lineage>
</organism>
<protein>
    <submittedName>
        <fullName evidence="1">Uncharacterized protein</fullName>
    </submittedName>
</protein>
<accession>A0ABN9MHI7</accession>
<dbReference type="EMBL" id="CAUEEQ010072251">
    <property type="protein sequence ID" value="CAJ0966127.1"/>
    <property type="molecule type" value="Genomic_DNA"/>
</dbReference>
<evidence type="ECO:0000313" key="1">
    <source>
        <dbReference type="EMBL" id="CAJ0966127.1"/>
    </source>
</evidence>
<reference evidence="1" key="1">
    <citation type="submission" date="2023-07" db="EMBL/GenBank/DDBJ databases">
        <authorList>
            <person name="Stuckert A."/>
        </authorList>
    </citation>
    <scope>NUCLEOTIDE SEQUENCE</scope>
</reference>
<evidence type="ECO:0000313" key="2">
    <source>
        <dbReference type="Proteomes" id="UP001176940"/>
    </source>
</evidence>
<comment type="caution">
    <text evidence="1">The sequence shown here is derived from an EMBL/GenBank/DDBJ whole genome shotgun (WGS) entry which is preliminary data.</text>
</comment>
<gene>
    <name evidence="1" type="ORF">RIMI_LOCUS20977176</name>
</gene>